<feature type="transmembrane region" description="Helical" evidence="6">
    <location>
        <begin position="42"/>
        <end position="64"/>
    </location>
</feature>
<keyword evidence="6" id="KW-1133">Transmembrane helix</keyword>
<comment type="similarity">
    <text evidence="4">Belongs to the short-chain dehydrogenases/reductases (SDR) family.</text>
</comment>
<accession>A0A2A3E1T5</accession>
<dbReference type="PRINTS" id="PR00080">
    <property type="entry name" value="SDRFAMILY"/>
</dbReference>
<dbReference type="GO" id="GO:0016491">
    <property type="term" value="F:oxidoreductase activity"/>
    <property type="evidence" value="ECO:0007669"/>
    <property type="project" value="UniProtKB-KW"/>
</dbReference>
<dbReference type="InterPro" id="IPR051019">
    <property type="entry name" value="VLCFA-Steroid_DH"/>
</dbReference>
<keyword evidence="2" id="KW-0521">NADP</keyword>
<dbReference type="OrthoDB" id="5545019at2759"/>
<proteinExistence type="inferred from homology"/>
<comment type="subcellular location">
    <subcellularLocation>
        <location evidence="1">Endoplasmic reticulum</location>
    </subcellularLocation>
</comment>
<dbReference type="AlphaFoldDB" id="A0A2A3E1T5"/>
<evidence type="ECO:0000313" key="8">
    <source>
        <dbReference type="Proteomes" id="UP000242457"/>
    </source>
</evidence>
<dbReference type="InterPro" id="IPR020904">
    <property type="entry name" value="Sc_DH/Rdtase_CS"/>
</dbReference>
<sequence length="356" mass="40293">MILEEDSSFVPISLDDDGRMWETKNSPETAEISKQTRGMKMILEIVFWLFITLLLISLLLTYIFNMGTTLWEIFVSLINTKTVDLRTKFGEWAVVTGSTDGIGKAYAKELATRKINLVLISRSLEKLEKTRNEIMQENPTIEIKIIVADFSKGKEIFEKLAEQLKDIPIGILVNNVGMQYSHPMYLGEVPENDLWDIININIGATTLMTRIVIGQMQKRGKGAIVNVSSASGFIPLPLMTVYSATKVYIISFTEALRAEYSKFGLTIQHLSPFFVNTKMNAFSNWLQVSNILVPSATTYAKNAVNTLGKIDSSTGYWSHGIQKIIVLLVPVEIRTKLAMILNMIFRKEYFKQKRNI</sequence>
<dbReference type="InterPro" id="IPR036291">
    <property type="entry name" value="NAD(P)-bd_dom_sf"/>
</dbReference>
<dbReference type="Pfam" id="PF00106">
    <property type="entry name" value="adh_short"/>
    <property type="match status" value="1"/>
</dbReference>
<dbReference type="CDD" id="cd05356">
    <property type="entry name" value="17beta-HSD1_like_SDR_c"/>
    <property type="match status" value="1"/>
</dbReference>
<dbReference type="PANTHER" id="PTHR43899">
    <property type="entry name" value="RH59310P"/>
    <property type="match status" value="1"/>
</dbReference>
<name>A0A2A3E1T5_APICC</name>
<evidence type="ECO:0000256" key="1">
    <source>
        <dbReference type="ARBA" id="ARBA00004240"/>
    </source>
</evidence>
<dbReference type="PIRSF" id="PIRSF000126">
    <property type="entry name" value="11-beta-HSD1"/>
    <property type="match status" value="1"/>
</dbReference>
<evidence type="ECO:0000313" key="7">
    <source>
        <dbReference type="EMBL" id="PBC25660.1"/>
    </source>
</evidence>
<dbReference type="InterPro" id="IPR002347">
    <property type="entry name" value="SDR_fam"/>
</dbReference>
<protein>
    <submittedName>
        <fullName evidence="7">Inactive hydroxysteroid dehydrogenase protein</fullName>
    </submittedName>
</protein>
<dbReference type="FunFam" id="3.40.50.720:FF:000137">
    <property type="entry name" value="Hydroxysteroid (17-beta) dehydrogenase 3"/>
    <property type="match status" value="1"/>
</dbReference>
<evidence type="ECO:0000256" key="5">
    <source>
        <dbReference type="SAM" id="Coils"/>
    </source>
</evidence>
<keyword evidence="8" id="KW-1185">Reference proteome</keyword>
<organism evidence="7 8">
    <name type="scientific">Apis cerana cerana</name>
    <name type="common">Oriental honeybee</name>
    <dbReference type="NCBI Taxonomy" id="94128"/>
    <lineage>
        <taxon>Eukaryota</taxon>
        <taxon>Metazoa</taxon>
        <taxon>Ecdysozoa</taxon>
        <taxon>Arthropoda</taxon>
        <taxon>Hexapoda</taxon>
        <taxon>Insecta</taxon>
        <taxon>Pterygota</taxon>
        <taxon>Neoptera</taxon>
        <taxon>Endopterygota</taxon>
        <taxon>Hymenoptera</taxon>
        <taxon>Apocrita</taxon>
        <taxon>Aculeata</taxon>
        <taxon>Apoidea</taxon>
        <taxon>Anthophila</taxon>
        <taxon>Apidae</taxon>
        <taxon>Apis</taxon>
    </lineage>
</organism>
<evidence type="ECO:0000256" key="4">
    <source>
        <dbReference type="RuleBase" id="RU000363"/>
    </source>
</evidence>
<keyword evidence="6" id="KW-0472">Membrane</keyword>
<evidence type="ECO:0000256" key="2">
    <source>
        <dbReference type="ARBA" id="ARBA00022857"/>
    </source>
</evidence>
<dbReference type="PANTHER" id="PTHR43899:SF9">
    <property type="entry name" value="MIP25013P-RELATED"/>
    <property type="match status" value="1"/>
</dbReference>
<dbReference type="Proteomes" id="UP000242457">
    <property type="component" value="Unassembled WGS sequence"/>
</dbReference>
<dbReference type="PRINTS" id="PR00081">
    <property type="entry name" value="GDHRDH"/>
</dbReference>
<keyword evidence="5" id="KW-0175">Coiled coil</keyword>
<dbReference type="SUPFAM" id="SSF51735">
    <property type="entry name" value="NAD(P)-binding Rossmann-fold domains"/>
    <property type="match status" value="1"/>
</dbReference>
<dbReference type="Gene3D" id="3.40.50.720">
    <property type="entry name" value="NAD(P)-binding Rossmann-like Domain"/>
    <property type="match status" value="1"/>
</dbReference>
<gene>
    <name evidence="7" type="ORF">APICC_05039</name>
</gene>
<dbReference type="GO" id="GO:0005783">
    <property type="term" value="C:endoplasmic reticulum"/>
    <property type="evidence" value="ECO:0007669"/>
    <property type="project" value="UniProtKB-SubCell"/>
</dbReference>
<keyword evidence="6" id="KW-0812">Transmembrane</keyword>
<dbReference type="STRING" id="94128.A0A2A3E1T5"/>
<dbReference type="PROSITE" id="PS00061">
    <property type="entry name" value="ADH_SHORT"/>
    <property type="match status" value="1"/>
</dbReference>
<keyword evidence="3" id="KW-0560">Oxidoreductase</keyword>
<dbReference type="EMBL" id="KZ288444">
    <property type="protein sequence ID" value="PBC25660.1"/>
    <property type="molecule type" value="Genomic_DNA"/>
</dbReference>
<reference evidence="7 8" key="1">
    <citation type="submission" date="2014-07" db="EMBL/GenBank/DDBJ databases">
        <title>Genomic and transcriptomic analysis on Apis cerana provide comprehensive insights into honey bee biology.</title>
        <authorList>
            <person name="Diao Q."/>
            <person name="Sun L."/>
            <person name="Zheng H."/>
            <person name="Zheng H."/>
            <person name="Xu S."/>
            <person name="Wang S."/>
            <person name="Zeng Z."/>
            <person name="Hu F."/>
            <person name="Su S."/>
            <person name="Wu J."/>
        </authorList>
    </citation>
    <scope>NUCLEOTIDE SEQUENCE [LARGE SCALE GENOMIC DNA]</scope>
    <source>
        <tissue evidence="7">Pupae without intestine</tissue>
    </source>
</reference>
<feature type="coiled-coil region" evidence="5">
    <location>
        <begin position="117"/>
        <end position="144"/>
    </location>
</feature>
<evidence type="ECO:0000256" key="3">
    <source>
        <dbReference type="ARBA" id="ARBA00023002"/>
    </source>
</evidence>
<evidence type="ECO:0000256" key="6">
    <source>
        <dbReference type="SAM" id="Phobius"/>
    </source>
</evidence>